<proteinExistence type="predicted"/>
<sequence>KPRGRPPLLDTPLRQRLVRRATINSYHRRLSFLEIADLKNIRVYKRTLITVFEKERYFRRVATEKLLITDKHRRYRLE</sequence>
<gene>
    <name evidence="1" type="ORF">K432DRAFT_314386</name>
</gene>
<reference evidence="1 2" key="1">
    <citation type="journal article" date="2016" name="Nat. Commun.">
        <title>Ectomycorrhizal ecology is imprinted in the genome of the dominant symbiotic fungus Cenococcum geophilum.</title>
        <authorList>
            <consortium name="DOE Joint Genome Institute"/>
            <person name="Peter M."/>
            <person name="Kohler A."/>
            <person name="Ohm R.A."/>
            <person name="Kuo A."/>
            <person name="Krutzmann J."/>
            <person name="Morin E."/>
            <person name="Arend M."/>
            <person name="Barry K.W."/>
            <person name="Binder M."/>
            <person name="Choi C."/>
            <person name="Clum A."/>
            <person name="Copeland A."/>
            <person name="Grisel N."/>
            <person name="Haridas S."/>
            <person name="Kipfer T."/>
            <person name="LaButti K."/>
            <person name="Lindquist E."/>
            <person name="Lipzen A."/>
            <person name="Maire R."/>
            <person name="Meier B."/>
            <person name="Mihaltcheva S."/>
            <person name="Molinier V."/>
            <person name="Murat C."/>
            <person name="Poggeler S."/>
            <person name="Quandt C.A."/>
            <person name="Sperisen C."/>
            <person name="Tritt A."/>
            <person name="Tisserant E."/>
            <person name="Crous P.W."/>
            <person name="Henrissat B."/>
            <person name="Nehls U."/>
            <person name="Egli S."/>
            <person name="Spatafora J.W."/>
            <person name="Grigoriev I.V."/>
            <person name="Martin F.M."/>
        </authorList>
    </citation>
    <scope>NUCLEOTIDE SEQUENCE [LARGE SCALE GENOMIC DNA]</scope>
    <source>
        <strain evidence="1 2">CBS 459.81</strain>
    </source>
</reference>
<feature type="non-terminal residue" evidence="1">
    <location>
        <position position="1"/>
    </location>
</feature>
<organism evidence="1 2">
    <name type="scientific">Lepidopterella palustris CBS 459.81</name>
    <dbReference type="NCBI Taxonomy" id="1314670"/>
    <lineage>
        <taxon>Eukaryota</taxon>
        <taxon>Fungi</taxon>
        <taxon>Dikarya</taxon>
        <taxon>Ascomycota</taxon>
        <taxon>Pezizomycotina</taxon>
        <taxon>Dothideomycetes</taxon>
        <taxon>Pleosporomycetidae</taxon>
        <taxon>Mytilinidiales</taxon>
        <taxon>Argynnaceae</taxon>
        <taxon>Lepidopterella</taxon>
    </lineage>
</organism>
<keyword evidence="2" id="KW-1185">Reference proteome</keyword>
<name>A0A8E2J8N7_9PEZI</name>
<evidence type="ECO:0000313" key="1">
    <source>
        <dbReference type="EMBL" id="OCK72904.1"/>
    </source>
</evidence>
<dbReference type="OrthoDB" id="3783684at2759"/>
<evidence type="ECO:0000313" key="2">
    <source>
        <dbReference type="Proteomes" id="UP000250266"/>
    </source>
</evidence>
<dbReference type="Proteomes" id="UP000250266">
    <property type="component" value="Unassembled WGS sequence"/>
</dbReference>
<protein>
    <submittedName>
        <fullName evidence="1">Uncharacterized protein</fullName>
    </submittedName>
</protein>
<dbReference type="AlphaFoldDB" id="A0A8E2J8N7"/>
<accession>A0A8E2J8N7</accession>
<dbReference type="EMBL" id="KV746207">
    <property type="protein sequence ID" value="OCK72904.1"/>
    <property type="molecule type" value="Genomic_DNA"/>
</dbReference>